<dbReference type="SUPFAM" id="SSF53335">
    <property type="entry name" value="S-adenosyl-L-methionine-dependent methyltransferases"/>
    <property type="match status" value="1"/>
</dbReference>
<dbReference type="GO" id="GO:0009234">
    <property type="term" value="P:menaquinone biosynthetic process"/>
    <property type="evidence" value="ECO:0007669"/>
    <property type="project" value="UniProtKB-UniRule"/>
</dbReference>
<dbReference type="GO" id="GO:0043770">
    <property type="term" value="F:demethylmenaquinone methyltransferase activity"/>
    <property type="evidence" value="ECO:0007669"/>
    <property type="project" value="UniProtKB-UniRule"/>
</dbReference>
<evidence type="ECO:0000256" key="1">
    <source>
        <dbReference type="ARBA" id="ARBA00022428"/>
    </source>
</evidence>
<feature type="binding site" evidence="5">
    <location>
        <begin position="109"/>
        <end position="110"/>
    </location>
    <ligand>
        <name>S-adenosyl-L-methionine</name>
        <dbReference type="ChEBI" id="CHEBI:59789"/>
    </ligand>
</feature>
<keyword evidence="2 5" id="KW-0489">Methyltransferase</keyword>
<name>A0A9D1TQN7_9BACT</name>
<dbReference type="AlphaFoldDB" id="A0A9D1TQN7"/>
<comment type="similarity">
    <text evidence="5">Belongs to the class I-like SAM-binding methyltransferase superfamily. MenG/UbiE family.</text>
</comment>
<dbReference type="GO" id="GO:0032259">
    <property type="term" value="P:methylation"/>
    <property type="evidence" value="ECO:0007669"/>
    <property type="project" value="UniProtKB-KW"/>
</dbReference>
<dbReference type="PROSITE" id="PS51608">
    <property type="entry name" value="SAM_MT_UBIE"/>
    <property type="match status" value="1"/>
</dbReference>
<dbReference type="CDD" id="cd02440">
    <property type="entry name" value="AdoMet_MTases"/>
    <property type="match status" value="1"/>
</dbReference>
<dbReference type="EC" id="2.1.1.163" evidence="5"/>
<keyword evidence="4 5" id="KW-0949">S-adenosyl-L-methionine</keyword>
<comment type="caution">
    <text evidence="6">The sequence shown here is derived from an EMBL/GenBank/DDBJ whole genome shotgun (WGS) entry which is preliminary data.</text>
</comment>
<dbReference type="PROSITE" id="PS01183">
    <property type="entry name" value="UBIE_1"/>
    <property type="match status" value="1"/>
</dbReference>
<dbReference type="Gene3D" id="3.40.50.150">
    <property type="entry name" value="Vaccinia Virus protein VP39"/>
    <property type="match status" value="1"/>
</dbReference>
<comment type="caution">
    <text evidence="5">Lacks conserved residue(s) required for the propagation of feature annotation.</text>
</comment>
<comment type="function">
    <text evidence="5">Methyltransferase required for the conversion of demethylmenaquinol (DMKH2) to menaquinol (MKH2).</text>
</comment>
<dbReference type="InterPro" id="IPR023576">
    <property type="entry name" value="UbiE/COQ5_MeTrFase_CS"/>
</dbReference>
<dbReference type="Proteomes" id="UP000886752">
    <property type="component" value="Unassembled WGS sequence"/>
</dbReference>
<dbReference type="HAMAP" id="MF_01813">
    <property type="entry name" value="MenG_UbiE_methyltr"/>
    <property type="match status" value="1"/>
</dbReference>
<sequence>MNQASVAAHDQAVSGMFGRIARFYDLLNHVLSLGIDCYWRRVLAASVLAGPNHRFLDLAAGTLDVSFALRRRYPGCEVLALDFCLPMLVHGQKKLARHRERHISPVAADGKHLPLPDNSVDSVTIAFGIRNIVPRIEAFREMHRVLTPGGRACILEFGSGRERIWGGLYNFYLNRVLPGIGNLVSHDQSAYSYLSRTICEFPSALELAREMEEAGFVRVQYTKLTSGIVCLHVGEKRA</sequence>
<feature type="binding site" evidence="5">
    <location>
        <position position="62"/>
    </location>
    <ligand>
        <name>S-adenosyl-L-methionine</name>
        <dbReference type="ChEBI" id="CHEBI:59789"/>
    </ligand>
</feature>
<reference evidence="6" key="1">
    <citation type="journal article" date="2021" name="PeerJ">
        <title>Extensive microbial diversity within the chicken gut microbiome revealed by metagenomics and culture.</title>
        <authorList>
            <person name="Gilroy R."/>
            <person name="Ravi A."/>
            <person name="Getino M."/>
            <person name="Pursley I."/>
            <person name="Horton D.L."/>
            <person name="Alikhan N.F."/>
            <person name="Baker D."/>
            <person name="Gharbi K."/>
            <person name="Hall N."/>
            <person name="Watson M."/>
            <person name="Adriaenssens E.M."/>
            <person name="Foster-Nyarko E."/>
            <person name="Jarju S."/>
            <person name="Secka A."/>
            <person name="Antonio M."/>
            <person name="Oren A."/>
            <person name="Chaudhuri R.R."/>
            <person name="La Ragione R."/>
            <person name="Hildebrand F."/>
            <person name="Pallen M.J."/>
        </authorList>
    </citation>
    <scope>NUCLEOTIDE SEQUENCE</scope>
    <source>
        <strain evidence="6">ChiHecec2B26-446</strain>
    </source>
</reference>
<protein>
    <recommendedName>
        <fullName evidence="5">Demethylmenaquinone methyltransferase</fullName>
        <ecNumber evidence="5">2.1.1.163</ecNumber>
    </recommendedName>
</protein>
<dbReference type="NCBIfam" id="TIGR01934">
    <property type="entry name" value="MenG_MenH_UbiE"/>
    <property type="match status" value="1"/>
</dbReference>
<organism evidence="6 7">
    <name type="scientific">Candidatus Desulfovibrio intestinipullorum</name>
    <dbReference type="NCBI Taxonomy" id="2838536"/>
    <lineage>
        <taxon>Bacteria</taxon>
        <taxon>Pseudomonadati</taxon>
        <taxon>Thermodesulfobacteriota</taxon>
        <taxon>Desulfovibrionia</taxon>
        <taxon>Desulfovibrionales</taxon>
        <taxon>Desulfovibrionaceae</taxon>
        <taxon>Desulfovibrio</taxon>
    </lineage>
</organism>
<dbReference type="PANTHER" id="PTHR43591:SF24">
    <property type="entry name" value="2-METHOXY-6-POLYPRENYL-1,4-BENZOQUINOL METHYLASE, MITOCHONDRIAL"/>
    <property type="match status" value="1"/>
</dbReference>
<evidence type="ECO:0000256" key="3">
    <source>
        <dbReference type="ARBA" id="ARBA00022679"/>
    </source>
</evidence>
<reference evidence="6" key="2">
    <citation type="submission" date="2021-04" db="EMBL/GenBank/DDBJ databases">
        <authorList>
            <person name="Gilroy R."/>
        </authorList>
    </citation>
    <scope>NUCLEOTIDE SEQUENCE</scope>
    <source>
        <strain evidence="6">ChiHecec2B26-446</strain>
    </source>
</reference>
<dbReference type="EMBL" id="DXHV01000058">
    <property type="protein sequence ID" value="HIW00666.1"/>
    <property type="molecule type" value="Genomic_DNA"/>
</dbReference>
<evidence type="ECO:0000256" key="5">
    <source>
        <dbReference type="HAMAP-Rule" id="MF_01813"/>
    </source>
</evidence>
<comment type="catalytic activity">
    <reaction evidence="5">
        <text>a 2-demethylmenaquinol + S-adenosyl-L-methionine = a menaquinol + S-adenosyl-L-homocysteine + H(+)</text>
        <dbReference type="Rhea" id="RHEA:42640"/>
        <dbReference type="Rhea" id="RHEA-COMP:9539"/>
        <dbReference type="Rhea" id="RHEA-COMP:9563"/>
        <dbReference type="ChEBI" id="CHEBI:15378"/>
        <dbReference type="ChEBI" id="CHEBI:18151"/>
        <dbReference type="ChEBI" id="CHEBI:55437"/>
        <dbReference type="ChEBI" id="CHEBI:57856"/>
        <dbReference type="ChEBI" id="CHEBI:59789"/>
        <dbReference type="EC" id="2.1.1.163"/>
    </reaction>
</comment>
<evidence type="ECO:0000313" key="6">
    <source>
        <dbReference type="EMBL" id="HIW00666.1"/>
    </source>
</evidence>
<dbReference type="InterPro" id="IPR004033">
    <property type="entry name" value="UbiE/COQ5_MeTrFase"/>
</dbReference>
<keyword evidence="1 5" id="KW-0474">Menaquinone biosynthesis</keyword>
<dbReference type="Pfam" id="PF01209">
    <property type="entry name" value="Ubie_methyltran"/>
    <property type="match status" value="1"/>
</dbReference>
<evidence type="ECO:0000313" key="7">
    <source>
        <dbReference type="Proteomes" id="UP000886752"/>
    </source>
</evidence>
<keyword evidence="6" id="KW-0830">Ubiquinone</keyword>
<feature type="binding site" evidence="5">
    <location>
        <position position="82"/>
    </location>
    <ligand>
        <name>S-adenosyl-L-methionine</name>
        <dbReference type="ChEBI" id="CHEBI:59789"/>
    </ligand>
</feature>
<keyword evidence="3 5" id="KW-0808">Transferase</keyword>
<comment type="pathway">
    <text evidence="5">Quinol/quinone metabolism; menaquinone biosynthesis; menaquinol from 1,4-dihydroxy-2-naphthoate: step 2/2.</text>
</comment>
<proteinExistence type="inferred from homology"/>
<accession>A0A9D1TQN7</accession>
<evidence type="ECO:0000256" key="2">
    <source>
        <dbReference type="ARBA" id="ARBA00022603"/>
    </source>
</evidence>
<dbReference type="InterPro" id="IPR029063">
    <property type="entry name" value="SAM-dependent_MTases_sf"/>
</dbReference>
<dbReference type="PANTHER" id="PTHR43591">
    <property type="entry name" value="METHYLTRANSFERASE"/>
    <property type="match status" value="1"/>
</dbReference>
<gene>
    <name evidence="5" type="primary">menG</name>
    <name evidence="6" type="ORF">H9894_05680</name>
</gene>
<evidence type="ECO:0000256" key="4">
    <source>
        <dbReference type="ARBA" id="ARBA00022691"/>
    </source>
</evidence>